<proteinExistence type="predicted"/>
<dbReference type="EMBL" id="QOQD01000005">
    <property type="protein sequence ID" value="RCL73765.1"/>
    <property type="molecule type" value="Genomic_DNA"/>
</dbReference>
<comment type="caution">
    <text evidence="1">The sequence shown here is derived from an EMBL/GenBank/DDBJ whole genome shotgun (WGS) entry which is preliminary data.</text>
</comment>
<dbReference type="AlphaFoldDB" id="A0A368DRC5"/>
<reference evidence="1 2" key="1">
    <citation type="journal article" date="2018" name="Microbiome">
        <title>Fine metagenomic profile of the Mediterranean stratified and mixed water columns revealed by assembly and recruitment.</title>
        <authorList>
            <person name="Haro-Moreno J.M."/>
            <person name="Lopez-Perez M."/>
            <person name="De La Torre J.R."/>
            <person name="Picazo A."/>
            <person name="Camacho A."/>
            <person name="Rodriguez-Valera F."/>
        </authorList>
    </citation>
    <scope>NUCLEOTIDE SEQUENCE [LARGE SCALE GENOMIC DNA]</scope>
    <source>
        <strain evidence="1">MED-G57</strain>
    </source>
</reference>
<dbReference type="Proteomes" id="UP000253570">
    <property type="component" value="Unassembled WGS sequence"/>
</dbReference>
<gene>
    <name evidence="1" type="ORF">DBW71_03015</name>
</gene>
<evidence type="ECO:0000313" key="1">
    <source>
        <dbReference type="EMBL" id="RCL73765.1"/>
    </source>
</evidence>
<organism evidence="1 2">
    <name type="scientific">PS1 clade bacterium</name>
    <dbReference type="NCBI Taxonomy" id="2175152"/>
    <lineage>
        <taxon>Bacteria</taxon>
        <taxon>Pseudomonadati</taxon>
        <taxon>Pseudomonadota</taxon>
        <taxon>Alphaproteobacteria</taxon>
        <taxon>PS1 clade</taxon>
    </lineage>
</organism>
<name>A0A368DRC5_9PROT</name>
<accession>A0A368DRC5</accession>
<protein>
    <submittedName>
        <fullName evidence="1">Uncharacterized protein</fullName>
    </submittedName>
</protein>
<sequence>MSNKEINKNQTPCPFCNSKLGLIYVQSHYQCLNCKQVTDPCCGGEICGDYLLEINKNSNNG</sequence>
<evidence type="ECO:0000313" key="2">
    <source>
        <dbReference type="Proteomes" id="UP000253570"/>
    </source>
</evidence>